<dbReference type="AlphaFoldDB" id="U2J238"/>
<dbReference type="InterPro" id="IPR025668">
    <property type="entry name" value="Tnp_DDE_dom"/>
</dbReference>
<dbReference type="EMBL" id="AWVA01000112">
    <property type="protein sequence ID" value="ERJ74092.1"/>
    <property type="molecule type" value="Genomic_DNA"/>
</dbReference>
<comment type="caution">
    <text evidence="2">The sequence shown here is derived from an EMBL/GenBank/DDBJ whole genome shotgun (WGS) entry which is preliminary data.</text>
</comment>
<dbReference type="NCBIfam" id="NF033520">
    <property type="entry name" value="transpos_IS982"/>
    <property type="match status" value="1"/>
</dbReference>
<evidence type="ECO:0000313" key="3">
    <source>
        <dbReference type="Proteomes" id="UP000016617"/>
    </source>
</evidence>
<evidence type="ECO:0000259" key="1">
    <source>
        <dbReference type="Pfam" id="PF13612"/>
    </source>
</evidence>
<reference evidence="2 3" key="1">
    <citation type="submission" date="2013-06" db="EMBL/GenBank/DDBJ databases">
        <authorList>
            <person name="Weinstock G."/>
            <person name="Sodergren E."/>
            <person name="Lobos E.A."/>
            <person name="Fulton L."/>
            <person name="Fulton R."/>
            <person name="Courtney L."/>
            <person name="Fronick C."/>
            <person name="O'Laughlin M."/>
            <person name="Godfrey J."/>
            <person name="Wilson R.M."/>
            <person name="Miner T."/>
            <person name="Farmer C."/>
            <person name="Delehaunty K."/>
            <person name="Cordes M."/>
            <person name="Minx P."/>
            <person name="Tomlinson C."/>
            <person name="Chen J."/>
            <person name="Wollam A."/>
            <person name="Pepin K.H."/>
            <person name="Bhonagiri V."/>
            <person name="Zhang X."/>
            <person name="Warren W."/>
            <person name="Mitreva M."/>
            <person name="Mardis E.R."/>
            <person name="Wilson R.K."/>
        </authorList>
    </citation>
    <scope>NUCLEOTIDE SEQUENCE [LARGE SCALE GENOMIC DNA]</scope>
    <source>
        <strain evidence="2 3">W1703</strain>
    </source>
</reference>
<dbReference type="OrthoDB" id="2187339at2"/>
<protein>
    <submittedName>
        <fullName evidence="2">Transposase, IS4 family</fullName>
    </submittedName>
</protein>
<dbReference type="PATRIC" id="fig|1227275.3.peg.1678"/>
<dbReference type="RefSeq" id="WP_021674095.1">
    <property type="nucleotide sequence ID" value="NZ_KI259720.1"/>
</dbReference>
<feature type="domain" description="Transposase DDE" evidence="1">
    <location>
        <begin position="94"/>
        <end position="237"/>
    </location>
</feature>
<organism evidence="2 3">
    <name type="scientific">Streptococcus sobrinus W1703</name>
    <dbReference type="NCBI Taxonomy" id="1227275"/>
    <lineage>
        <taxon>Bacteria</taxon>
        <taxon>Bacillati</taxon>
        <taxon>Bacillota</taxon>
        <taxon>Bacilli</taxon>
        <taxon>Lactobacillales</taxon>
        <taxon>Streptococcaceae</taxon>
        <taxon>Streptococcus</taxon>
    </lineage>
</organism>
<sequence>MLANLDLKFGSYYRNYAPKELTQRRNVNYCKISDCSVLILLLLQVELGIKSQRCFYQLFLVKTGLERTRFYRRAHYLIPLLKLIHQGMTEQFHHDDIVMMDSFPLPICLPARNYNVHIFRDTATVAYNPSKKMWFYGFKVHMLVTLSGFIVNYSVTHDSRVAEKLLENTNFPVVLADLGYLSQPLKQAITQKGYCFWTPLRRSMANAKKHNHWMLKAERRTIETRFSVLCSEFDIERPLVRSLKGIELWLEQIIFAYNLGFFN</sequence>
<dbReference type="Pfam" id="PF13612">
    <property type="entry name" value="DDE_Tnp_1_3"/>
    <property type="match status" value="1"/>
</dbReference>
<accession>U2J238</accession>
<dbReference type="Proteomes" id="UP000016617">
    <property type="component" value="Unassembled WGS sequence"/>
</dbReference>
<proteinExistence type="predicted"/>
<dbReference type="HOGENOM" id="CLU_073308_2_0_9"/>
<name>U2J238_9STRE</name>
<evidence type="ECO:0000313" key="2">
    <source>
        <dbReference type="EMBL" id="ERJ74092.1"/>
    </source>
</evidence>
<gene>
    <name evidence="2" type="ORF">HMPREF1557_01868</name>
</gene>